<evidence type="ECO:0000256" key="1">
    <source>
        <dbReference type="SAM" id="Phobius"/>
    </source>
</evidence>
<feature type="transmembrane region" description="Helical" evidence="1">
    <location>
        <begin position="146"/>
        <end position="170"/>
    </location>
</feature>
<protein>
    <submittedName>
        <fullName evidence="2">Uncharacterized protein</fullName>
    </submittedName>
</protein>
<evidence type="ECO:0000313" key="3">
    <source>
        <dbReference type="Proteomes" id="UP001187192"/>
    </source>
</evidence>
<accession>A0AA88J5R6</accession>
<sequence length="280" mass="32507">MISRMQYVVSTRVRSGLVHGLSWTGLAAPTTPWQRATIVVLAERKLIVHVYAVAMVASVVVKSDQGNLKTDKLNDGESRAQRKILIGYTWRVSSGYPDTSGPLDVLRNYITLHIPIFFFLFLRGAFKRSESEFLKFLKLFEFSGKIYLLLLHFEGFASFWVFLWVFWFVVLRVHPNLLGISIQKTFRSEVSPSFVQNSVCDPMDKEKQSIGDVDVEWTSTDSSDSSSDNEELMSTIHRSRFEHDSSTTRWVLERVTRLQREIDRRQHRAKKYYRFPLLLD</sequence>
<keyword evidence="1" id="KW-0812">Transmembrane</keyword>
<dbReference type="Proteomes" id="UP001187192">
    <property type="component" value="Unassembled WGS sequence"/>
</dbReference>
<keyword evidence="1" id="KW-1133">Transmembrane helix</keyword>
<keyword evidence="1" id="KW-0472">Membrane</keyword>
<comment type="caution">
    <text evidence="2">The sequence shown here is derived from an EMBL/GenBank/DDBJ whole genome shotgun (WGS) entry which is preliminary data.</text>
</comment>
<gene>
    <name evidence="2" type="ORF">TIFTF001_031652</name>
</gene>
<feature type="transmembrane region" description="Helical" evidence="1">
    <location>
        <begin position="106"/>
        <end position="126"/>
    </location>
</feature>
<evidence type="ECO:0000313" key="2">
    <source>
        <dbReference type="EMBL" id="GMN62572.1"/>
    </source>
</evidence>
<reference evidence="2" key="1">
    <citation type="submission" date="2023-07" db="EMBL/GenBank/DDBJ databases">
        <title>draft genome sequence of fig (Ficus carica).</title>
        <authorList>
            <person name="Takahashi T."/>
            <person name="Nishimura K."/>
        </authorList>
    </citation>
    <scope>NUCLEOTIDE SEQUENCE</scope>
</reference>
<dbReference type="AlphaFoldDB" id="A0AA88J5R6"/>
<proteinExistence type="predicted"/>
<keyword evidence="3" id="KW-1185">Reference proteome</keyword>
<name>A0AA88J5R6_FICCA</name>
<dbReference type="EMBL" id="BTGU01000131">
    <property type="protein sequence ID" value="GMN62572.1"/>
    <property type="molecule type" value="Genomic_DNA"/>
</dbReference>
<organism evidence="2 3">
    <name type="scientific">Ficus carica</name>
    <name type="common">Common fig</name>
    <dbReference type="NCBI Taxonomy" id="3494"/>
    <lineage>
        <taxon>Eukaryota</taxon>
        <taxon>Viridiplantae</taxon>
        <taxon>Streptophyta</taxon>
        <taxon>Embryophyta</taxon>
        <taxon>Tracheophyta</taxon>
        <taxon>Spermatophyta</taxon>
        <taxon>Magnoliopsida</taxon>
        <taxon>eudicotyledons</taxon>
        <taxon>Gunneridae</taxon>
        <taxon>Pentapetalae</taxon>
        <taxon>rosids</taxon>
        <taxon>fabids</taxon>
        <taxon>Rosales</taxon>
        <taxon>Moraceae</taxon>
        <taxon>Ficeae</taxon>
        <taxon>Ficus</taxon>
    </lineage>
</organism>